<protein>
    <submittedName>
        <fullName evidence="2">Uncharacterized protein</fullName>
    </submittedName>
</protein>
<dbReference type="Proteomes" id="UP000557307">
    <property type="component" value="Unassembled WGS sequence"/>
</dbReference>
<proteinExistence type="predicted"/>
<feature type="compositionally biased region" description="Low complexity" evidence="1">
    <location>
        <begin position="45"/>
        <end position="60"/>
    </location>
</feature>
<dbReference type="EMBL" id="JACHGF010000015">
    <property type="protein sequence ID" value="MBB5287275.1"/>
    <property type="molecule type" value="Genomic_DNA"/>
</dbReference>
<feature type="region of interest" description="Disordered" evidence="1">
    <location>
        <begin position="33"/>
        <end position="60"/>
    </location>
</feature>
<evidence type="ECO:0000313" key="3">
    <source>
        <dbReference type="Proteomes" id="UP000557307"/>
    </source>
</evidence>
<organism evidence="2 3">
    <name type="scientific">Rhabdobacter roseus</name>
    <dbReference type="NCBI Taxonomy" id="1655419"/>
    <lineage>
        <taxon>Bacteria</taxon>
        <taxon>Pseudomonadati</taxon>
        <taxon>Bacteroidota</taxon>
        <taxon>Cytophagia</taxon>
        <taxon>Cytophagales</taxon>
        <taxon>Cytophagaceae</taxon>
        <taxon>Rhabdobacter</taxon>
    </lineage>
</organism>
<reference evidence="2 3" key="1">
    <citation type="submission" date="2020-08" db="EMBL/GenBank/DDBJ databases">
        <title>Genomic Encyclopedia of Type Strains, Phase IV (KMG-IV): sequencing the most valuable type-strain genomes for metagenomic binning, comparative biology and taxonomic classification.</title>
        <authorList>
            <person name="Goeker M."/>
        </authorList>
    </citation>
    <scope>NUCLEOTIDE SEQUENCE [LARGE SCALE GENOMIC DNA]</scope>
    <source>
        <strain evidence="2 3">DSM 105074</strain>
    </source>
</reference>
<evidence type="ECO:0000313" key="2">
    <source>
        <dbReference type="EMBL" id="MBB5287275.1"/>
    </source>
</evidence>
<sequence>MNRNVLIASIVALLAFGMGWFFHDLKSATFGSTPGEPVPDNVRVPGAEPESSESAADAPSGYAGKISGRFILKGSQCAGFDFINPTSAAWTNEVACQYPDTLKLRWLGNRTFFTQDSKRTNEASPPRVWIYEVISFDGQTLVLNSPWTGWNDFKDERLELVKASD</sequence>
<dbReference type="RefSeq" id="WP_184179205.1">
    <property type="nucleotide sequence ID" value="NZ_JACHGF010000015.1"/>
</dbReference>
<evidence type="ECO:0000256" key="1">
    <source>
        <dbReference type="SAM" id="MobiDB-lite"/>
    </source>
</evidence>
<comment type="caution">
    <text evidence="2">The sequence shown here is derived from an EMBL/GenBank/DDBJ whole genome shotgun (WGS) entry which is preliminary data.</text>
</comment>
<gene>
    <name evidence="2" type="ORF">HNQ92_005438</name>
</gene>
<name>A0A840TWH0_9BACT</name>
<dbReference type="AlphaFoldDB" id="A0A840TWH0"/>
<accession>A0A840TWH0</accession>
<keyword evidence="3" id="KW-1185">Reference proteome</keyword>